<dbReference type="InterPro" id="IPR025737">
    <property type="entry name" value="FApF"/>
</dbReference>
<proteinExistence type="predicted"/>
<keyword evidence="1" id="KW-0732">Signal</keyword>
<sequence>MHRALLLALLLFSSAAHSQELQPRRWSHLPKGSNFSAAAYIYTSADIFFSPSTRVENAKLDMHTISASYLHAFELLGKSARFDIVQAYQDGRWEGTLDGTPASTSRTGLSDTAVRLSINLFGAPPLEGEDFATYRREVADCETIVGIGLTTLLPTGRYLKDRLLNLGNNRFTFRPEIGMVHTRGPWSLELDLATYFFTDNNSFYKGNTLEKDPLFAGQAHLVYTFRPGLWVSTGTAFGSGGGTRINGLGSGDSNNNLLYGAAIGFPISRKLGMKVAYIRTNSLERTGFDSHSIVIGAALMW</sequence>
<feature type="signal peptide" evidence="1">
    <location>
        <begin position="1"/>
        <end position="18"/>
    </location>
</feature>
<keyword evidence="3" id="KW-1185">Reference proteome</keyword>
<evidence type="ECO:0000313" key="2">
    <source>
        <dbReference type="EMBL" id="MBK1828872.1"/>
    </source>
</evidence>
<dbReference type="EMBL" id="JAENII010000019">
    <property type="protein sequence ID" value="MBK1828872.1"/>
    <property type="molecule type" value="Genomic_DNA"/>
</dbReference>
<evidence type="ECO:0000313" key="3">
    <source>
        <dbReference type="Proteomes" id="UP000658278"/>
    </source>
</evidence>
<protein>
    <submittedName>
        <fullName evidence="2">Transporter</fullName>
    </submittedName>
</protein>
<reference evidence="2" key="1">
    <citation type="submission" date="2021-01" db="EMBL/GenBank/DDBJ databases">
        <title>Modified the classification status of verrucomicrobia.</title>
        <authorList>
            <person name="Feng X."/>
        </authorList>
    </citation>
    <scope>NUCLEOTIDE SEQUENCE</scope>
    <source>
        <strain evidence="2">KCTC 22201</strain>
    </source>
</reference>
<dbReference type="RefSeq" id="WP_200283105.1">
    <property type="nucleotide sequence ID" value="NZ_JAENII010000019.1"/>
</dbReference>
<evidence type="ECO:0000256" key="1">
    <source>
        <dbReference type="SAM" id="SignalP"/>
    </source>
</evidence>
<gene>
    <name evidence="2" type="ORF">JIN81_17690</name>
</gene>
<dbReference type="Proteomes" id="UP000658278">
    <property type="component" value="Unassembled WGS sequence"/>
</dbReference>
<dbReference type="Pfam" id="PF13557">
    <property type="entry name" value="Phenol_MetA_deg"/>
    <property type="match status" value="1"/>
</dbReference>
<feature type="chain" id="PRO_5037829731" evidence="1">
    <location>
        <begin position="19"/>
        <end position="301"/>
    </location>
</feature>
<organism evidence="2 3">
    <name type="scientific">Haloferula rosea</name>
    <dbReference type="NCBI Taxonomy" id="490093"/>
    <lineage>
        <taxon>Bacteria</taxon>
        <taxon>Pseudomonadati</taxon>
        <taxon>Verrucomicrobiota</taxon>
        <taxon>Verrucomicrobiia</taxon>
        <taxon>Verrucomicrobiales</taxon>
        <taxon>Verrucomicrobiaceae</taxon>
        <taxon>Haloferula</taxon>
    </lineage>
</organism>
<name>A0A934VHA4_9BACT</name>
<accession>A0A934VHA4</accession>
<comment type="caution">
    <text evidence="2">The sequence shown here is derived from an EMBL/GenBank/DDBJ whole genome shotgun (WGS) entry which is preliminary data.</text>
</comment>
<dbReference type="AlphaFoldDB" id="A0A934VHA4"/>